<keyword evidence="2" id="KW-1185">Reference proteome</keyword>
<protein>
    <submittedName>
        <fullName evidence="1">Uncharacterized protein</fullName>
    </submittedName>
</protein>
<evidence type="ECO:0000313" key="2">
    <source>
        <dbReference type="Proteomes" id="UP000253324"/>
    </source>
</evidence>
<dbReference type="EMBL" id="QPJM01000002">
    <property type="protein sequence ID" value="RCW86344.1"/>
    <property type="molecule type" value="Genomic_DNA"/>
</dbReference>
<comment type="caution">
    <text evidence="1">The sequence shown here is derived from an EMBL/GenBank/DDBJ whole genome shotgun (WGS) entry which is preliminary data.</text>
</comment>
<accession>A0A368Z7B2</accession>
<dbReference type="RefSeq" id="WP_181872366.1">
    <property type="nucleotide sequence ID" value="NZ_QPJM01000002.1"/>
</dbReference>
<dbReference type="Proteomes" id="UP000253324">
    <property type="component" value="Unassembled WGS sequence"/>
</dbReference>
<gene>
    <name evidence="1" type="ORF">C7476_102324</name>
</gene>
<sequence>MMTMIIQLRDTLRVVREFIAPSYRPERHYMRGPGPACAQRNHRVQA</sequence>
<name>A0A368Z7B2_9HYPH</name>
<evidence type="ECO:0000313" key="1">
    <source>
        <dbReference type="EMBL" id="RCW86344.1"/>
    </source>
</evidence>
<proteinExistence type="predicted"/>
<dbReference type="AlphaFoldDB" id="A0A368Z7B2"/>
<organism evidence="1 2">
    <name type="scientific">Phyllobacterium bourgognense</name>
    <dbReference type="NCBI Taxonomy" id="314236"/>
    <lineage>
        <taxon>Bacteria</taxon>
        <taxon>Pseudomonadati</taxon>
        <taxon>Pseudomonadota</taxon>
        <taxon>Alphaproteobacteria</taxon>
        <taxon>Hyphomicrobiales</taxon>
        <taxon>Phyllobacteriaceae</taxon>
        <taxon>Phyllobacterium</taxon>
    </lineage>
</organism>
<reference evidence="1 2" key="1">
    <citation type="submission" date="2018-07" db="EMBL/GenBank/DDBJ databases">
        <title>Genomic Encyclopedia of Type Strains, Phase III (KMG-III): the genomes of soil and plant-associated and newly described type strains.</title>
        <authorList>
            <person name="Whitman W."/>
        </authorList>
    </citation>
    <scope>NUCLEOTIDE SEQUENCE [LARGE SCALE GENOMIC DNA]</scope>
    <source>
        <strain evidence="1 2">31-25a</strain>
    </source>
</reference>